<dbReference type="EMBL" id="GBRH01158546">
    <property type="protein sequence ID" value="JAE39350.1"/>
    <property type="molecule type" value="Transcribed_RNA"/>
</dbReference>
<accession>A0A0A9HQC7</accession>
<reference evidence="1" key="2">
    <citation type="journal article" date="2015" name="Data Brief">
        <title>Shoot transcriptome of the giant reed, Arundo donax.</title>
        <authorList>
            <person name="Barrero R.A."/>
            <person name="Guerrero F.D."/>
            <person name="Moolhuijzen P."/>
            <person name="Goolsby J.A."/>
            <person name="Tidwell J."/>
            <person name="Bellgard S.E."/>
            <person name="Bellgard M.I."/>
        </authorList>
    </citation>
    <scope>NUCLEOTIDE SEQUENCE</scope>
    <source>
        <tissue evidence="1">Shoot tissue taken approximately 20 cm above the soil surface</tissue>
    </source>
</reference>
<organism evidence="1">
    <name type="scientific">Arundo donax</name>
    <name type="common">Giant reed</name>
    <name type="synonym">Donax arundinaceus</name>
    <dbReference type="NCBI Taxonomy" id="35708"/>
    <lineage>
        <taxon>Eukaryota</taxon>
        <taxon>Viridiplantae</taxon>
        <taxon>Streptophyta</taxon>
        <taxon>Embryophyta</taxon>
        <taxon>Tracheophyta</taxon>
        <taxon>Spermatophyta</taxon>
        <taxon>Magnoliopsida</taxon>
        <taxon>Liliopsida</taxon>
        <taxon>Poales</taxon>
        <taxon>Poaceae</taxon>
        <taxon>PACMAD clade</taxon>
        <taxon>Arundinoideae</taxon>
        <taxon>Arundineae</taxon>
        <taxon>Arundo</taxon>
    </lineage>
</organism>
<name>A0A0A9HQC7_ARUDO</name>
<dbReference type="AlphaFoldDB" id="A0A0A9HQC7"/>
<sequence>MLCKVSSDASEANEIDVDTLLELREQKVYRSSTVPKCTASKGRSCSTLYLKKAYNAVSQF</sequence>
<evidence type="ECO:0000313" key="1">
    <source>
        <dbReference type="EMBL" id="JAE39350.1"/>
    </source>
</evidence>
<protein>
    <submittedName>
        <fullName evidence="1">Uncharacterized protein</fullName>
    </submittedName>
</protein>
<proteinExistence type="predicted"/>
<reference evidence="1" key="1">
    <citation type="submission" date="2014-09" db="EMBL/GenBank/DDBJ databases">
        <authorList>
            <person name="Magalhaes I.L.F."/>
            <person name="Oliveira U."/>
            <person name="Santos F.R."/>
            <person name="Vidigal T.H.D.A."/>
            <person name="Brescovit A.D."/>
            <person name="Santos A.J."/>
        </authorList>
    </citation>
    <scope>NUCLEOTIDE SEQUENCE</scope>
    <source>
        <tissue evidence="1">Shoot tissue taken approximately 20 cm above the soil surface</tissue>
    </source>
</reference>